<dbReference type="Gene3D" id="1.20.1110.10">
    <property type="entry name" value="Calcium-transporting ATPase, transmembrane domain"/>
    <property type="match status" value="1"/>
</dbReference>
<dbReference type="SUPFAM" id="SSF81660">
    <property type="entry name" value="Metal cation-transporting ATPase, ATP-binding domain N"/>
    <property type="match status" value="1"/>
</dbReference>
<evidence type="ECO:0000256" key="1">
    <source>
        <dbReference type="ARBA" id="ARBA00004127"/>
    </source>
</evidence>
<keyword evidence="9 11" id="KW-0472">Membrane</keyword>
<dbReference type="EMBL" id="CP036271">
    <property type="protein sequence ID" value="QDT52443.1"/>
    <property type="molecule type" value="Genomic_DNA"/>
</dbReference>
<dbReference type="OrthoDB" id="211392at2"/>
<keyword evidence="4" id="KW-0547">Nucleotide-binding</keyword>
<dbReference type="InterPro" id="IPR006068">
    <property type="entry name" value="ATPase_P-typ_cation-transptr_C"/>
</dbReference>
<dbReference type="InterPro" id="IPR018303">
    <property type="entry name" value="ATPase_P-typ_P_site"/>
</dbReference>
<dbReference type="GO" id="GO:0005524">
    <property type="term" value="F:ATP binding"/>
    <property type="evidence" value="ECO:0007669"/>
    <property type="project" value="UniProtKB-KW"/>
</dbReference>
<dbReference type="SUPFAM" id="SSF56784">
    <property type="entry name" value="HAD-like"/>
    <property type="match status" value="1"/>
</dbReference>
<evidence type="ECO:0000256" key="2">
    <source>
        <dbReference type="ARBA" id="ARBA00022553"/>
    </source>
</evidence>
<evidence type="ECO:0000259" key="12">
    <source>
        <dbReference type="SMART" id="SM00831"/>
    </source>
</evidence>
<keyword evidence="6" id="KW-0460">Magnesium</keyword>
<dbReference type="SFLD" id="SFLDS00003">
    <property type="entry name" value="Haloacid_Dehalogenase"/>
    <property type="match status" value="1"/>
</dbReference>
<dbReference type="AlphaFoldDB" id="A0A517S8K5"/>
<dbReference type="InParanoid" id="A0A517S8K5"/>
<evidence type="ECO:0000256" key="7">
    <source>
        <dbReference type="ARBA" id="ARBA00022967"/>
    </source>
</evidence>
<dbReference type="InterPro" id="IPR044492">
    <property type="entry name" value="P_typ_ATPase_HD_dom"/>
</dbReference>
<feature type="transmembrane region" description="Helical" evidence="11">
    <location>
        <begin position="782"/>
        <end position="806"/>
    </location>
</feature>
<dbReference type="PROSITE" id="PS00154">
    <property type="entry name" value="ATPASE_E1_E2"/>
    <property type="match status" value="1"/>
</dbReference>
<feature type="transmembrane region" description="Helical" evidence="11">
    <location>
        <begin position="881"/>
        <end position="900"/>
    </location>
</feature>
<dbReference type="SFLD" id="SFLDG00002">
    <property type="entry name" value="C1.7:_P-type_atpase_like"/>
    <property type="match status" value="1"/>
</dbReference>
<feature type="transmembrane region" description="Helical" evidence="11">
    <location>
        <begin position="849"/>
        <end position="869"/>
    </location>
</feature>
<keyword evidence="14" id="KW-1185">Reference proteome</keyword>
<dbReference type="InterPro" id="IPR023214">
    <property type="entry name" value="HAD_sf"/>
</dbReference>
<dbReference type="InterPro" id="IPR036412">
    <property type="entry name" value="HAD-like_sf"/>
</dbReference>
<dbReference type="GO" id="GO:0012505">
    <property type="term" value="C:endomembrane system"/>
    <property type="evidence" value="ECO:0007669"/>
    <property type="project" value="UniProtKB-SubCell"/>
</dbReference>
<dbReference type="InterPro" id="IPR059000">
    <property type="entry name" value="ATPase_P-type_domA"/>
</dbReference>
<name>A0A517S8K5_9PLAN</name>
<dbReference type="InterPro" id="IPR004014">
    <property type="entry name" value="ATPase_P-typ_cation-transptr_N"/>
</dbReference>
<dbReference type="Proteomes" id="UP000315700">
    <property type="component" value="Chromosome"/>
</dbReference>
<keyword evidence="7" id="KW-1278">Translocase</keyword>
<dbReference type="InterPro" id="IPR023299">
    <property type="entry name" value="ATPase_P-typ_cyto_dom_N"/>
</dbReference>
<feature type="transmembrane region" description="Helical" evidence="11">
    <location>
        <begin position="281"/>
        <end position="303"/>
    </location>
</feature>
<dbReference type="Pfam" id="PF13246">
    <property type="entry name" value="Cation_ATPase"/>
    <property type="match status" value="1"/>
</dbReference>
<evidence type="ECO:0000256" key="11">
    <source>
        <dbReference type="SAM" id="Phobius"/>
    </source>
</evidence>
<keyword evidence="2" id="KW-0597">Phosphoprotein</keyword>
<keyword evidence="5" id="KW-0067">ATP-binding</keyword>
<dbReference type="PANTHER" id="PTHR42861">
    <property type="entry name" value="CALCIUM-TRANSPORTING ATPASE"/>
    <property type="match status" value="1"/>
</dbReference>
<evidence type="ECO:0000256" key="6">
    <source>
        <dbReference type="ARBA" id="ARBA00022842"/>
    </source>
</evidence>
<evidence type="ECO:0000313" key="13">
    <source>
        <dbReference type="EMBL" id="QDT52443.1"/>
    </source>
</evidence>
<dbReference type="Pfam" id="PF00689">
    <property type="entry name" value="Cation_ATPase_C"/>
    <property type="match status" value="1"/>
</dbReference>
<protein>
    <submittedName>
        <fullName evidence="13">Calcium-transporting ATPase 1</fullName>
    </submittedName>
</protein>
<dbReference type="PRINTS" id="PR00120">
    <property type="entry name" value="HATPASE"/>
</dbReference>
<keyword evidence="8 11" id="KW-1133">Transmembrane helix</keyword>
<dbReference type="SMART" id="SM00831">
    <property type="entry name" value="Cation_ATPase_N"/>
    <property type="match status" value="1"/>
</dbReference>
<dbReference type="Pfam" id="PF00690">
    <property type="entry name" value="Cation_ATPase_N"/>
    <property type="match status" value="1"/>
</dbReference>
<accession>A0A517S8K5</accession>
<dbReference type="InterPro" id="IPR008250">
    <property type="entry name" value="ATPase_P-typ_transduc_dom_A_sf"/>
</dbReference>
<dbReference type="SUPFAM" id="SSF81653">
    <property type="entry name" value="Calcium ATPase, transduction domain A"/>
    <property type="match status" value="1"/>
</dbReference>
<dbReference type="FunCoup" id="A0A517S8K5">
    <property type="interactions" value="261"/>
</dbReference>
<dbReference type="RefSeq" id="WP_145026796.1">
    <property type="nucleotide sequence ID" value="NZ_CP036271.1"/>
</dbReference>
<dbReference type="NCBIfam" id="TIGR01494">
    <property type="entry name" value="ATPase_P-type"/>
    <property type="match status" value="2"/>
</dbReference>
<proteinExistence type="predicted"/>
<dbReference type="FunFam" id="2.70.150.10:FF:000160">
    <property type="entry name" value="Sarcoplasmic/endoplasmic reticulum calcium ATPase 1"/>
    <property type="match status" value="1"/>
</dbReference>
<dbReference type="GO" id="GO:0016887">
    <property type="term" value="F:ATP hydrolysis activity"/>
    <property type="evidence" value="ECO:0007669"/>
    <property type="project" value="InterPro"/>
</dbReference>
<evidence type="ECO:0000256" key="9">
    <source>
        <dbReference type="ARBA" id="ARBA00023136"/>
    </source>
</evidence>
<dbReference type="Gene3D" id="2.70.150.10">
    <property type="entry name" value="Calcium-transporting ATPase, cytoplasmic transduction domain A"/>
    <property type="match status" value="1"/>
</dbReference>
<dbReference type="KEGG" id="ccos:Pan44_04550"/>
<dbReference type="Gene3D" id="3.40.50.1000">
    <property type="entry name" value="HAD superfamily/HAD-like"/>
    <property type="match status" value="1"/>
</dbReference>
<evidence type="ECO:0000313" key="14">
    <source>
        <dbReference type="Proteomes" id="UP000315700"/>
    </source>
</evidence>
<evidence type="ECO:0000256" key="4">
    <source>
        <dbReference type="ARBA" id="ARBA00022741"/>
    </source>
</evidence>
<dbReference type="Gene3D" id="3.40.1110.10">
    <property type="entry name" value="Calcium-transporting ATPase, cytoplasmic domain N"/>
    <property type="match status" value="1"/>
</dbReference>
<organism evidence="13 14">
    <name type="scientific">Caulifigura coniformis</name>
    <dbReference type="NCBI Taxonomy" id="2527983"/>
    <lineage>
        <taxon>Bacteria</taxon>
        <taxon>Pseudomonadati</taxon>
        <taxon>Planctomycetota</taxon>
        <taxon>Planctomycetia</taxon>
        <taxon>Planctomycetales</taxon>
        <taxon>Planctomycetaceae</taxon>
        <taxon>Caulifigura</taxon>
    </lineage>
</organism>
<feature type="domain" description="Cation-transporting P-type ATPase N-terminal" evidence="12">
    <location>
        <begin position="10"/>
        <end position="84"/>
    </location>
</feature>
<dbReference type="InterPro" id="IPR023298">
    <property type="entry name" value="ATPase_P-typ_TM_dom_sf"/>
</dbReference>
<dbReference type="SUPFAM" id="SSF81665">
    <property type="entry name" value="Calcium ATPase, transmembrane domain M"/>
    <property type="match status" value="1"/>
</dbReference>
<dbReference type="SFLD" id="SFLDF00027">
    <property type="entry name" value="p-type_atpase"/>
    <property type="match status" value="1"/>
</dbReference>
<evidence type="ECO:0000256" key="3">
    <source>
        <dbReference type="ARBA" id="ARBA00022692"/>
    </source>
</evidence>
<evidence type="ECO:0000256" key="5">
    <source>
        <dbReference type="ARBA" id="ARBA00022840"/>
    </source>
</evidence>
<sequence>MTSLSSEVSDGHSKSVEDVLRTLGTSAKSGLSTAEAARRLEQYGPNELDDREVRTPFDILVEQFKNPLVWLLLAAAVGSVILGDIVETIAILAIVVLNAALGFFQEYRAENALASLRKLSEPFASVRRDSDWSRIPAHEVVPGDIIQLEAGNRVPADGRLLEAAHLQINEASLTGESMPVEKQTGPLPAETELAERSNAMYLGTIVSAGRGIAVVTSTGMSTELGRIASMLAQVKKEDTPLQKRLARLGMQLTWAAVALIALMVVVGLFQKTPIKDVIMTALSLAVAVIPEGLPAAVTVVLALGTRRMLERKALIRRLSAIETLGSVTVICTDKTGTLTLGRMSVSHAAIASGIVEGIGEASFDAGKHSRLIPLLAIASLCNDAPVHQQEAESSDDEKNAAPEAGDPTEIAIIDVAPRFALDVAALRAGLPRVEEFAFDSDRKRMSTVHQLDRSAAEPLAPVLSEASSGFVVGAKGSLESILSISTQEWTTDDLKPLDDASRKAWHALHDDLAAEGVRVLAVACATRSDLPSGDDIERDLTFLGLIGLSDPPRAEARDAIAKCYQAGIRPVMMTGDHPLTAKSIADQLGLKSEGEPAVGSKLTGLSDEQFTEIATKKSVFARVAPSDKMRVVTVLQARDEIVAMTGDGVNDAPALQQSTIGIAMGVTGTDVAKDAADVVLLDDNFATIVAAVEEGRIIFGNIVRFLTFLLSSNTGELCTMGVAIALGLPLPLLPLQILWINLVTDGFPALGLAFERSDHDSMNHPPRHPKAPLLGRGLIIDLLWIGFVMAIVSVAAGAVITGSLAAPRPEDESRWRTMIFSVLTLTQLGHALALRSWRQTLWEVGLTTNRLLLVSVVVTSALQLAVVYIPALQKIFNTVPLSLTEALLCPVFGSVIFIALEARKLIRRRFFPNAQHDNEP</sequence>
<dbReference type="GO" id="GO:0016020">
    <property type="term" value="C:membrane"/>
    <property type="evidence" value="ECO:0007669"/>
    <property type="project" value="InterPro"/>
</dbReference>
<feature type="transmembrane region" description="Helical" evidence="11">
    <location>
        <begin position="252"/>
        <end position="269"/>
    </location>
</feature>
<dbReference type="InterPro" id="IPR001757">
    <property type="entry name" value="P_typ_ATPase"/>
</dbReference>
<dbReference type="Pfam" id="PF00122">
    <property type="entry name" value="E1-E2_ATPase"/>
    <property type="match status" value="1"/>
</dbReference>
<evidence type="ECO:0000256" key="8">
    <source>
        <dbReference type="ARBA" id="ARBA00022989"/>
    </source>
</evidence>
<gene>
    <name evidence="13" type="ORF">Pan44_04550</name>
</gene>
<comment type="subcellular location">
    <subcellularLocation>
        <location evidence="1">Endomembrane system</location>
        <topology evidence="1">Multi-pass membrane protein</topology>
    </subcellularLocation>
</comment>
<keyword evidence="3 11" id="KW-0812">Transmembrane</keyword>
<dbReference type="PRINTS" id="PR00119">
    <property type="entry name" value="CATATPASE"/>
</dbReference>
<reference evidence="13 14" key="1">
    <citation type="submission" date="2019-02" db="EMBL/GenBank/DDBJ databases">
        <title>Deep-cultivation of Planctomycetes and their phenomic and genomic characterization uncovers novel biology.</title>
        <authorList>
            <person name="Wiegand S."/>
            <person name="Jogler M."/>
            <person name="Boedeker C."/>
            <person name="Pinto D."/>
            <person name="Vollmers J."/>
            <person name="Rivas-Marin E."/>
            <person name="Kohn T."/>
            <person name="Peeters S.H."/>
            <person name="Heuer A."/>
            <person name="Rast P."/>
            <person name="Oberbeckmann S."/>
            <person name="Bunk B."/>
            <person name="Jeske O."/>
            <person name="Meyerdierks A."/>
            <person name="Storesund J.E."/>
            <person name="Kallscheuer N."/>
            <person name="Luecker S."/>
            <person name="Lage O.M."/>
            <person name="Pohl T."/>
            <person name="Merkel B.J."/>
            <person name="Hornburger P."/>
            <person name="Mueller R.-W."/>
            <person name="Bruemmer F."/>
            <person name="Labrenz M."/>
            <person name="Spormann A.M."/>
            <person name="Op den Camp H."/>
            <person name="Overmann J."/>
            <person name="Amann R."/>
            <person name="Jetten M.S.M."/>
            <person name="Mascher T."/>
            <person name="Medema M.H."/>
            <person name="Devos D.P."/>
            <person name="Kaster A.-K."/>
            <person name="Ovreas L."/>
            <person name="Rohde M."/>
            <person name="Galperin M.Y."/>
            <person name="Jogler C."/>
        </authorList>
    </citation>
    <scope>NUCLEOTIDE SEQUENCE [LARGE SCALE GENOMIC DNA]</scope>
    <source>
        <strain evidence="13 14">Pan44</strain>
    </source>
</reference>
<feature type="region of interest" description="Disordered" evidence="10">
    <location>
        <begin position="386"/>
        <end position="406"/>
    </location>
</feature>
<evidence type="ECO:0000256" key="10">
    <source>
        <dbReference type="SAM" id="MobiDB-lite"/>
    </source>
</evidence>